<keyword evidence="2" id="KW-1133">Transmembrane helix</keyword>
<gene>
    <name evidence="3" type="ORF">FJT64_023236</name>
</gene>
<accession>A0A6A4WSF0</accession>
<evidence type="ECO:0000256" key="1">
    <source>
        <dbReference type="SAM" id="MobiDB-lite"/>
    </source>
</evidence>
<reference evidence="3 4" key="1">
    <citation type="submission" date="2019-07" db="EMBL/GenBank/DDBJ databases">
        <title>Draft genome assembly of a fouling barnacle, Amphibalanus amphitrite (Darwin, 1854): The first reference genome for Thecostraca.</title>
        <authorList>
            <person name="Kim W."/>
        </authorList>
    </citation>
    <scope>NUCLEOTIDE SEQUENCE [LARGE SCALE GENOMIC DNA]</scope>
    <source>
        <strain evidence="3">SNU_AA5</strain>
        <tissue evidence="3">Soma without cirri and trophi</tissue>
    </source>
</reference>
<feature type="compositionally biased region" description="Basic residues" evidence="1">
    <location>
        <begin position="142"/>
        <end position="151"/>
    </location>
</feature>
<evidence type="ECO:0000313" key="4">
    <source>
        <dbReference type="Proteomes" id="UP000440578"/>
    </source>
</evidence>
<dbReference type="AlphaFoldDB" id="A0A6A4WSF0"/>
<organism evidence="3 4">
    <name type="scientific">Amphibalanus amphitrite</name>
    <name type="common">Striped barnacle</name>
    <name type="synonym">Balanus amphitrite</name>
    <dbReference type="NCBI Taxonomy" id="1232801"/>
    <lineage>
        <taxon>Eukaryota</taxon>
        <taxon>Metazoa</taxon>
        <taxon>Ecdysozoa</taxon>
        <taxon>Arthropoda</taxon>
        <taxon>Crustacea</taxon>
        <taxon>Multicrustacea</taxon>
        <taxon>Cirripedia</taxon>
        <taxon>Thoracica</taxon>
        <taxon>Thoracicalcarea</taxon>
        <taxon>Balanomorpha</taxon>
        <taxon>Balanoidea</taxon>
        <taxon>Balanidae</taxon>
        <taxon>Amphibalaninae</taxon>
        <taxon>Amphibalanus</taxon>
    </lineage>
</organism>
<sequence>MLNLLRKLAESDECPTPHQVDQTLNEASRALEKVANEEFTQETLDELVNSTSNVNTTVDCVQSSQTVLTADQKNSVQVSIKNAEKSADKADDIIDNIVNPTPTPLPSLALSSPFVIVLITLSCLLAVGTVVGVALTVHRSVRTPPRRRRPRPTVTGRINAGHRPTSMHTTELDDGSAGRRRAPVPEPDNFGLLYHGAIPRAHLVDRPGIET</sequence>
<dbReference type="EMBL" id="VIIS01000784">
    <property type="protein sequence ID" value="KAF0305051.1"/>
    <property type="molecule type" value="Genomic_DNA"/>
</dbReference>
<evidence type="ECO:0000256" key="2">
    <source>
        <dbReference type="SAM" id="Phobius"/>
    </source>
</evidence>
<keyword evidence="4" id="KW-1185">Reference proteome</keyword>
<feature type="region of interest" description="Disordered" evidence="1">
    <location>
        <begin position="142"/>
        <end position="186"/>
    </location>
</feature>
<comment type="caution">
    <text evidence="3">The sequence shown here is derived from an EMBL/GenBank/DDBJ whole genome shotgun (WGS) entry which is preliminary data.</text>
</comment>
<keyword evidence="2" id="KW-0472">Membrane</keyword>
<feature type="transmembrane region" description="Helical" evidence="2">
    <location>
        <begin position="114"/>
        <end position="137"/>
    </location>
</feature>
<evidence type="ECO:0000313" key="3">
    <source>
        <dbReference type="EMBL" id="KAF0305051.1"/>
    </source>
</evidence>
<name>A0A6A4WSF0_AMPAM</name>
<keyword evidence="2" id="KW-0812">Transmembrane</keyword>
<proteinExistence type="predicted"/>
<protein>
    <submittedName>
        <fullName evidence="3">Uncharacterized protein</fullName>
    </submittedName>
</protein>
<dbReference type="Proteomes" id="UP000440578">
    <property type="component" value="Unassembled WGS sequence"/>
</dbReference>